<protein>
    <submittedName>
        <fullName evidence="2">Uncharacterized protein</fullName>
    </submittedName>
</protein>
<evidence type="ECO:0000313" key="2">
    <source>
        <dbReference type="EMBL" id="KAG9460449.1"/>
    </source>
</evidence>
<gene>
    <name evidence="2" type="ORF">GDO78_021759</name>
</gene>
<name>A0A8J6E561_ELECQ</name>
<evidence type="ECO:0000313" key="3">
    <source>
        <dbReference type="Proteomes" id="UP000770717"/>
    </source>
</evidence>
<proteinExistence type="predicted"/>
<dbReference type="AlphaFoldDB" id="A0A8J6E561"/>
<keyword evidence="3" id="KW-1185">Reference proteome</keyword>
<comment type="caution">
    <text evidence="2">The sequence shown here is derived from an EMBL/GenBank/DDBJ whole genome shotgun (WGS) entry which is preliminary data.</text>
</comment>
<dbReference type="Proteomes" id="UP000770717">
    <property type="component" value="Unassembled WGS sequence"/>
</dbReference>
<reference evidence="2" key="1">
    <citation type="thesis" date="2020" institute="ProQuest LLC" country="789 East Eisenhower Parkway, Ann Arbor, MI, USA">
        <title>Comparative Genomics and Chromosome Evolution.</title>
        <authorList>
            <person name="Mudd A.B."/>
        </authorList>
    </citation>
    <scope>NUCLEOTIDE SEQUENCE</scope>
    <source>
        <strain evidence="2">HN-11 Male</strain>
        <tissue evidence="2">Kidney and liver</tissue>
    </source>
</reference>
<sequence length="107" mass="11498">MFPLQSITHTVVMAAAPQACHVASTVCRAHSSHGPLQSVTHTVVMPPIQSVAHTVVMASASQVRHFASTIRRTYSSYVAATVVHTRSSHGNRISGPSCRHYTPSHTQ</sequence>
<dbReference type="EMBL" id="WNTK01068781">
    <property type="protein sequence ID" value="KAG9460449.1"/>
    <property type="molecule type" value="Genomic_DNA"/>
</dbReference>
<organism evidence="2 3">
    <name type="scientific">Eleutherodactylus coqui</name>
    <name type="common">Puerto Rican coqui</name>
    <dbReference type="NCBI Taxonomy" id="57060"/>
    <lineage>
        <taxon>Eukaryota</taxon>
        <taxon>Metazoa</taxon>
        <taxon>Chordata</taxon>
        <taxon>Craniata</taxon>
        <taxon>Vertebrata</taxon>
        <taxon>Euteleostomi</taxon>
        <taxon>Amphibia</taxon>
        <taxon>Batrachia</taxon>
        <taxon>Anura</taxon>
        <taxon>Neobatrachia</taxon>
        <taxon>Hyloidea</taxon>
        <taxon>Eleutherodactylidae</taxon>
        <taxon>Eleutherodactylinae</taxon>
        <taxon>Eleutherodactylus</taxon>
        <taxon>Eleutherodactylus</taxon>
    </lineage>
</organism>
<accession>A0A8J6E561</accession>
<feature type="region of interest" description="Disordered" evidence="1">
    <location>
        <begin position="88"/>
        <end position="107"/>
    </location>
</feature>
<evidence type="ECO:0000256" key="1">
    <source>
        <dbReference type="SAM" id="MobiDB-lite"/>
    </source>
</evidence>